<proteinExistence type="inferred from homology"/>
<dbReference type="Pfam" id="PF01149">
    <property type="entry name" value="Fapy_DNA_glyco"/>
    <property type="match status" value="1"/>
</dbReference>
<evidence type="ECO:0000256" key="6">
    <source>
        <dbReference type="ARBA" id="ARBA00023125"/>
    </source>
</evidence>
<accession>A0AAI9J268</accession>
<evidence type="ECO:0000256" key="2">
    <source>
        <dbReference type="ARBA" id="ARBA00009409"/>
    </source>
</evidence>
<dbReference type="InterPro" id="IPR015886">
    <property type="entry name" value="H2TH_FPG"/>
</dbReference>
<evidence type="ECO:0000256" key="4">
    <source>
        <dbReference type="ARBA" id="ARBA00022763"/>
    </source>
</evidence>
<keyword evidence="7" id="KW-0234">DNA repair</keyword>
<dbReference type="PROSITE" id="PS51068">
    <property type="entry name" value="FPG_CAT"/>
    <property type="match status" value="1"/>
</dbReference>
<dbReference type="InterPro" id="IPR010979">
    <property type="entry name" value="Ribosomal_uS13-like_H2TH"/>
</dbReference>
<dbReference type="SUPFAM" id="SSF46946">
    <property type="entry name" value="S13-like H2TH domain"/>
    <property type="match status" value="1"/>
</dbReference>
<name>A0AAI9J268_BORPT</name>
<comment type="catalytic activity">
    <reaction evidence="1">
        <text>Hydrolysis of DNA containing ring-opened 7-methylguanine residues, releasing 2,6-diamino-4-hydroxy-5-(N-methyl)formamidopyrimidine.</text>
        <dbReference type="EC" id="3.2.2.23"/>
    </reaction>
</comment>
<comment type="similarity">
    <text evidence="2">Belongs to the FPG family.</text>
</comment>
<keyword evidence="10" id="KW-0326">Glycosidase</keyword>
<dbReference type="NCBIfam" id="NF002211">
    <property type="entry name" value="PRK01103.1"/>
    <property type="match status" value="1"/>
</dbReference>
<dbReference type="InterPro" id="IPR012319">
    <property type="entry name" value="FPG_cat"/>
</dbReference>
<dbReference type="CDD" id="cd08966">
    <property type="entry name" value="EcFpg-like_N"/>
    <property type="match status" value="1"/>
</dbReference>
<evidence type="ECO:0000313" key="14">
    <source>
        <dbReference type="Proteomes" id="UP000018679"/>
    </source>
</evidence>
<evidence type="ECO:0000256" key="10">
    <source>
        <dbReference type="ARBA" id="ARBA00023295"/>
    </source>
</evidence>
<dbReference type="Proteomes" id="UP000018679">
    <property type="component" value="Unassembled WGS sequence"/>
</dbReference>
<keyword evidence="6" id="KW-0238">DNA-binding</keyword>
<dbReference type="Pfam" id="PF06831">
    <property type="entry name" value="H2TH"/>
    <property type="match status" value="1"/>
</dbReference>
<dbReference type="AlphaFoldDB" id="A0AAI9J268"/>
<comment type="subunit">
    <text evidence="3">Monomer.</text>
</comment>
<evidence type="ECO:0000256" key="7">
    <source>
        <dbReference type="ARBA" id="ARBA00023204"/>
    </source>
</evidence>
<keyword evidence="9" id="KW-0511">Multifunctional enzyme</keyword>
<dbReference type="InterPro" id="IPR020629">
    <property type="entry name" value="FPG_Glyclase"/>
</dbReference>
<dbReference type="SMART" id="SM00898">
    <property type="entry name" value="Fapy_DNA_glyco"/>
    <property type="match status" value="1"/>
</dbReference>
<comment type="catalytic activity">
    <reaction evidence="11">
        <text>2'-deoxyribonucleotide-(2'-deoxyribose 5'-phosphate)-2'-deoxyribonucleotide-DNA = a 3'-end 2'-deoxyribonucleotide-(2,3-dehydro-2,3-deoxyribose 5'-phosphate)-DNA + a 5'-end 5'-phospho-2'-deoxyribonucleoside-DNA + H(+)</text>
        <dbReference type="Rhea" id="RHEA:66592"/>
        <dbReference type="Rhea" id="RHEA-COMP:13180"/>
        <dbReference type="Rhea" id="RHEA-COMP:16897"/>
        <dbReference type="Rhea" id="RHEA-COMP:17067"/>
        <dbReference type="ChEBI" id="CHEBI:15378"/>
        <dbReference type="ChEBI" id="CHEBI:136412"/>
        <dbReference type="ChEBI" id="CHEBI:157695"/>
        <dbReference type="ChEBI" id="CHEBI:167181"/>
        <dbReference type="EC" id="4.2.99.18"/>
    </reaction>
</comment>
<dbReference type="SMART" id="SM01232">
    <property type="entry name" value="H2TH"/>
    <property type="match status" value="1"/>
</dbReference>
<feature type="domain" description="Formamidopyrimidine-DNA glycosylase catalytic" evidence="12">
    <location>
        <begin position="2"/>
        <end position="112"/>
    </location>
</feature>
<evidence type="ECO:0000259" key="12">
    <source>
        <dbReference type="PROSITE" id="PS51068"/>
    </source>
</evidence>
<dbReference type="GO" id="GO:0008270">
    <property type="term" value="F:zinc ion binding"/>
    <property type="evidence" value="ECO:0007669"/>
    <property type="project" value="InterPro"/>
</dbReference>
<evidence type="ECO:0000256" key="9">
    <source>
        <dbReference type="ARBA" id="ARBA00023268"/>
    </source>
</evidence>
<dbReference type="Gene3D" id="1.10.8.50">
    <property type="match status" value="1"/>
</dbReference>
<dbReference type="PANTHER" id="PTHR22993">
    <property type="entry name" value="FORMAMIDOPYRIMIDINE-DNA GLYCOSYLASE"/>
    <property type="match status" value="1"/>
</dbReference>
<evidence type="ECO:0000256" key="11">
    <source>
        <dbReference type="ARBA" id="ARBA00044632"/>
    </source>
</evidence>
<evidence type="ECO:0000256" key="5">
    <source>
        <dbReference type="ARBA" id="ARBA00022801"/>
    </source>
</evidence>
<dbReference type="GO" id="GO:0006284">
    <property type="term" value="P:base-excision repair"/>
    <property type="evidence" value="ECO:0007669"/>
    <property type="project" value="InterPro"/>
</dbReference>
<dbReference type="FunFam" id="3.20.190.10:FF:000001">
    <property type="entry name" value="Formamidopyrimidine-DNA glycosylase"/>
    <property type="match status" value="1"/>
</dbReference>
<evidence type="ECO:0000256" key="1">
    <source>
        <dbReference type="ARBA" id="ARBA00001668"/>
    </source>
</evidence>
<evidence type="ECO:0000256" key="8">
    <source>
        <dbReference type="ARBA" id="ARBA00023239"/>
    </source>
</evidence>
<keyword evidence="8" id="KW-0456">Lyase</keyword>
<keyword evidence="5" id="KW-0378">Hydrolase</keyword>
<comment type="caution">
    <text evidence="13">The sequence shown here is derived from an EMBL/GenBank/DDBJ whole genome shotgun (WGS) entry which is preliminary data.</text>
</comment>
<dbReference type="InterPro" id="IPR035937">
    <property type="entry name" value="FPG_N"/>
</dbReference>
<protein>
    <submittedName>
        <fullName evidence="13">DNA-formamidopyrimidine glycosylase</fullName>
    </submittedName>
</protein>
<dbReference type="Gene3D" id="3.20.190.10">
    <property type="entry name" value="MutM-like, N-terminal"/>
    <property type="match status" value="1"/>
</dbReference>
<gene>
    <name evidence="13" type="ORF">L566_0831</name>
</gene>
<sequence length="300" mass="34033">MPELPEVETTRRGIDTVITGRTLRRLVVREARMRWPIPPALPDLLAGRTVLECGRRGKYLLLRFDHGVQIVHLGMSGSLRRVPEQEAPRKHDHVDWVFDHAVLRLHDPRRFGAVLWHPDEAGPIAAHPLLARLGIEPFDPRFDGRWLHAYFRGRRVAIKQALLAGDAVVGVGNIYASESLFRAGIDPRTAAQRVSAARCDRLAAAIPRHPVGRAGFRRQHAARLRRRQRRAGRVFRHPRRRLRARRPALPRVRHADPPPGAGPARHVFLSELPETLGNSSIANVLHKKQTPRYISFHAFV</sequence>
<dbReference type="PANTHER" id="PTHR22993:SF9">
    <property type="entry name" value="FORMAMIDOPYRIMIDINE-DNA GLYCOSYLASE"/>
    <property type="match status" value="1"/>
</dbReference>
<dbReference type="GO" id="GO:0003906">
    <property type="term" value="F:DNA-(apurinic or apyrimidinic site) endonuclease activity"/>
    <property type="evidence" value="ECO:0007669"/>
    <property type="project" value="InterPro"/>
</dbReference>
<dbReference type="GO" id="GO:0016829">
    <property type="term" value="F:lyase activity"/>
    <property type="evidence" value="ECO:0007669"/>
    <property type="project" value="UniProtKB-KW"/>
</dbReference>
<organism evidence="13 14">
    <name type="scientific">Bordetella pertussis CHLA-26</name>
    <dbReference type="NCBI Taxonomy" id="1331284"/>
    <lineage>
        <taxon>Bacteria</taxon>
        <taxon>Pseudomonadati</taxon>
        <taxon>Pseudomonadota</taxon>
        <taxon>Betaproteobacteria</taxon>
        <taxon>Burkholderiales</taxon>
        <taxon>Alcaligenaceae</taxon>
        <taxon>Bordetella</taxon>
    </lineage>
</organism>
<dbReference type="EMBL" id="AXSB02000024">
    <property type="protein sequence ID" value="ETH30981.1"/>
    <property type="molecule type" value="Genomic_DNA"/>
</dbReference>
<keyword evidence="4" id="KW-0227">DNA damage</keyword>
<dbReference type="SUPFAM" id="SSF81624">
    <property type="entry name" value="N-terminal domain of MutM-like DNA repair proteins"/>
    <property type="match status" value="1"/>
</dbReference>
<reference evidence="13 14" key="1">
    <citation type="journal article" date="2013" name="Genome Announc.">
        <title>Genome Sequences of 28 Bordetella pertussis U.S. Outbreak Strains Dating from 2010 to 2012.</title>
        <authorList>
            <person name="Harvill E.T."/>
            <person name="Goodfield L.L."/>
            <person name="Ivanov Y."/>
            <person name="Meyer J.A."/>
            <person name="Newth C."/>
            <person name="Cassiday P."/>
            <person name="Tondella M.L."/>
            <person name="Liao P."/>
            <person name="Zimmerman J."/>
            <person name="Meert K."/>
            <person name="Wessel D."/>
            <person name="Berger J."/>
            <person name="Dean J.M."/>
            <person name="Holubkov R."/>
            <person name="Burr J."/>
            <person name="Liu T."/>
            <person name="Brinkac L."/>
            <person name="Kim M."/>
            <person name="Losada L."/>
        </authorList>
    </citation>
    <scope>NUCLEOTIDE SEQUENCE [LARGE SCALE GENOMIC DNA]</scope>
    <source>
        <strain evidence="13 14">CHLA-26</strain>
    </source>
</reference>
<evidence type="ECO:0000256" key="3">
    <source>
        <dbReference type="ARBA" id="ARBA00011245"/>
    </source>
</evidence>
<dbReference type="GO" id="GO:0003684">
    <property type="term" value="F:damaged DNA binding"/>
    <property type="evidence" value="ECO:0007669"/>
    <property type="project" value="InterPro"/>
</dbReference>
<evidence type="ECO:0000313" key="13">
    <source>
        <dbReference type="EMBL" id="ETH30981.1"/>
    </source>
</evidence>
<dbReference type="GO" id="GO:0034039">
    <property type="term" value="F:8-oxo-7,8-dihydroguanine DNA N-glycosylase activity"/>
    <property type="evidence" value="ECO:0007669"/>
    <property type="project" value="TreeGrafter"/>
</dbReference>